<feature type="compositionally biased region" description="Polar residues" evidence="1">
    <location>
        <begin position="304"/>
        <end position="319"/>
    </location>
</feature>
<feature type="region of interest" description="Disordered" evidence="1">
    <location>
        <begin position="276"/>
        <end position="399"/>
    </location>
</feature>
<name>A0A8H4RCL6_9HELO</name>
<dbReference type="Proteomes" id="UP000566819">
    <property type="component" value="Unassembled WGS sequence"/>
</dbReference>
<feature type="compositionally biased region" description="Basic residues" evidence="1">
    <location>
        <begin position="361"/>
        <end position="382"/>
    </location>
</feature>
<dbReference type="OrthoDB" id="5358398at2759"/>
<evidence type="ECO:0000256" key="1">
    <source>
        <dbReference type="SAM" id="MobiDB-lite"/>
    </source>
</evidence>
<keyword evidence="4" id="KW-1185">Reference proteome</keyword>
<evidence type="ECO:0000313" key="4">
    <source>
        <dbReference type="Proteomes" id="UP000566819"/>
    </source>
</evidence>
<reference evidence="3 4" key="1">
    <citation type="submission" date="2020-03" db="EMBL/GenBank/DDBJ databases">
        <title>Draft Genome Sequence of Cudoniella acicularis.</title>
        <authorList>
            <person name="Buettner E."/>
            <person name="Kellner H."/>
        </authorList>
    </citation>
    <scope>NUCLEOTIDE SEQUENCE [LARGE SCALE GENOMIC DNA]</scope>
    <source>
        <strain evidence="3 4">DSM 108380</strain>
    </source>
</reference>
<feature type="compositionally biased region" description="Basic and acidic residues" evidence="1">
    <location>
        <begin position="383"/>
        <end position="393"/>
    </location>
</feature>
<dbReference type="PANTHER" id="PTHR38695:SF1">
    <property type="entry name" value="AMINO ACID PERMEASE_ SLC12A DOMAIN-CONTAINING PROTEIN"/>
    <property type="match status" value="1"/>
</dbReference>
<dbReference type="Pfam" id="PF17648">
    <property type="entry name" value="Luciferase"/>
    <property type="match status" value="1"/>
</dbReference>
<dbReference type="InterPro" id="IPR040841">
    <property type="entry name" value="Luciferase_dom"/>
</dbReference>
<protein>
    <recommendedName>
        <fullName evidence="2">Luciferase domain-containing protein</fullName>
    </recommendedName>
</protein>
<dbReference type="EMBL" id="JAAMPI010001030">
    <property type="protein sequence ID" value="KAF4627083.1"/>
    <property type="molecule type" value="Genomic_DNA"/>
</dbReference>
<gene>
    <name evidence="3" type="ORF">G7Y89_g11071</name>
</gene>
<dbReference type="InterPro" id="IPR048273">
    <property type="entry name" value="Luciferase"/>
</dbReference>
<evidence type="ECO:0000259" key="2">
    <source>
        <dbReference type="Pfam" id="PF17648"/>
    </source>
</evidence>
<feature type="compositionally biased region" description="Basic and acidic residues" evidence="1">
    <location>
        <begin position="280"/>
        <end position="293"/>
    </location>
</feature>
<dbReference type="AlphaFoldDB" id="A0A8H4RCL6"/>
<feature type="domain" description="Luciferase" evidence="2">
    <location>
        <begin position="138"/>
        <end position="209"/>
    </location>
</feature>
<evidence type="ECO:0000313" key="3">
    <source>
        <dbReference type="EMBL" id="KAF4627083.1"/>
    </source>
</evidence>
<proteinExistence type="predicted"/>
<sequence length="708" mass="79744">MNGPRLPMLLFRGISLVIFFNYVSALSGLTLSPILPYDDPKEIVKCGKDIGRKSFLPSTLSKREGERLTLAKWMAPHRQVSQLTGEDMHKLLGDAIDEIVVKYSSSALVKTSVLEKEGDALFIADQIPTPHSIAKATKREIAHVHTDIGSGDYSLHLCLSPADCKEVILKQWGERLSLAGSLMPHEYLIIYTPRTVEEVAVVKEIVEAAVLSMTGSPDSSKKRPSWSSLEMARAFLFRFLHERTLHPSPTYSLMLIARLLISPQASTSLTAFLSSTSTQIEKHTMPSKIDDKPKKRSQKSSKSTPADSYSYPQQSSIITSDYHEKPPVIGSRTQNAKKKSGIKSPPPQLPSEDEDGDYRPRRTKSTTNRRAKKRSAKRTRKSARFEEDEKDAWVDTDEDVEDLSMEKDENGLAHQPPSRISAARTSVREPLCQCEDDGSLQSASNRAIRPNIAKSSPAGLPSQNKNGLLFQVQISDRRALRSKTKIPYLPLQSAIDCQKYFNSFINAYEGHNKSLLKIDSPDLTKYKLDQPVACIIFVSTSKATELLMLPSLSTFNDKNGEGWEYKIRLFSQNPAMELHFKAKNYERDEKSGKASFRDSGQWRFELSAEQMVEDLKRVIIKKATPDSFRSTLLKYRLPQITTDDFRLRNLLDDLKSSRMDEAVQCIVIKIAKGTLWLKPHVNISINRGEKMRTLLTRVIPDLKHLIIV</sequence>
<comment type="caution">
    <text evidence="3">The sequence shown here is derived from an EMBL/GenBank/DDBJ whole genome shotgun (WGS) entry which is preliminary data.</text>
</comment>
<accession>A0A8H4RCL6</accession>
<dbReference type="PANTHER" id="PTHR38695">
    <property type="entry name" value="AMINO ACID PERMEASE_ SLC12A DOMAIN-CONTAINING PROTEIN"/>
    <property type="match status" value="1"/>
</dbReference>
<organism evidence="3 4">
    <name type="scientific">Cudoniella acicularis</name>
    <dbReference type="NCBI Taxonomy" id="354080"/>
    <lineage>
        <taxon>Eukaryota</taxon>
        <taxon>Fungi</taxon>
        <taxon>Dikarya</taxon>
        <taxon>Ascomycota</taxon>
        <taxon>Pezizomycotina</taxon>
        <taxon>Leotiomycetes</taxon>
        <taxon>Helotiales</taxon>
        <taxon>Tricladiaceae</taxon>
        <taxon>Cudoniella</taxon>
    </lineage>
</organism>